<keyword evidence="7" id="KW-0862">Zinc</keyword>
<dbReference type="OrthoDB" id="62364at2759"/>
<dbReference type="InterPro" id="IPR051366">
    <property type="entry name" value="DEF8"/>
</dbReference>
<evidence type="ECO:0000256" key="6">
    <source>
        <dbReference type="ARBA" id="ARBA00022771"/>
    </source>
</evidence>
<dbReference type="SMART" id="SM00593">
    <property type="entry name" value="RUN"/>
    <property type="match status" value="1"/>
</dbReference>
<name>A0A553NBU7_TIGCA</name>
<dbReference type="OMA" id="TCREPII"/>
<dbReference type="InterPro" id="IPR004012">
    <property type="entry name" value="Run_dom"/>
</dbReference>
<evidence type="ECO:0000256" key="5">
    <source>
        <dbReference type="ARBA" id="ARBA00022753"/>
    </source>
</evidence>
<keyword evidence="12" id="KW-1185">Reference proteome</keyword>
<accession>A0A553NBU7</accession>
<dbReference type="InterPro" id="IPR047326">
    <property type="entry name" value="RUN_PLEKHM1"/>
</dbReference>
<evidence type="ECO:0000313" key="12">
    <source>
        <dbReference type="Proteomes" id="UP000318571"/>
    </source>
</evidence>
<feature type="region of interest" description="Disordered" evidence="9">
    <location>
        <begin position="332"/>
        <end position="383"/>
    </location>
</feature>
<evidence type="ECO:0000259" key="10">
    <source>
        <dbReference type="PROSITE" id="PS50826"/>
    </source>
</evidence>
<dbReference type="Gene3D" id="1.20.58.900">
    <property type="match status" value="1"/>
</dbReference>
<dbReference type="SMART" id="SM01175">
    <property type="entry name" value="DUF4206"/>
    <property type="match status" value="1"/>
</dbReference>
<keyword evidence="3" id="KW-0479">Metal-binding</keyword>
<comment type="caution">
    <text evidence="11">The sequence shown here is derived from an EMBL/GenBank/DDBJ whole genome shotgun (WGS) entry which is preliminary data.</text>
</comment>
<evidence type="ECO:0000256" key="2">
    <source>
        <dbReference type="ARBA" id="ARBA00022553"/>
    </source>
</evidence>
<dbReference type="SUPFAM" id="SSF140741">
    <property type="entry name" value="RUN domain-like"/>
    <property type="match status" value="1"/>
</dbReference>
<keyword evidence="6" id="KW-0863">Zinc-finger</keyword>
<dbReference type="GO" id="GO:0005770">
    <property type="term" value="C:late endosome"/>
    <property type="evidence" value="ECO:0007669"/>
    <property type="project" value="UniProtKB-SubCell"/>
</dbReference>
<evidence type="ECO:0000256" key="1">
    <source>
        <dbReference type="ARBA" id="ARBA00004603"/>
    </source>
</evidence>
<dbReference type="PANTHER" id="PTHR12326">
    <property type="entry name" value="PLECKSTRIN HOMOLOGY DOMAIN CONTAINING PROTEIN"/>
    <property type="match status" value="1"/>
</dbReference>
<dbReference type="EMBL" id="VCGU01000458">
    <property type="protein sequence ID" value="TRY62922.1"/>
    <property type="molecule type" value="Genomic_DNA"/>
</dbReference>
<keyword evidence="8" id="KW-0072">Autophagy</keyword>
<dbReference type="PROSITE" id="PS50826">
    <property type="entry name" value="RUN"/>
    <property type="match status" value="1"/>
</dbReference>
<dbReference type="AlphaFoldDB" id="A0A553NBU7"/>
<feature type="region of interest" description="Disordered" evidence="9">
    <location>
        <begin position="298"/>
        <end position="320"/>
    </location>
</feature>
<feature type="domain" description="RUN" evidence="10">
    <location>
        <begin position="73"/>
        <end position="215"/>
    </location>
</feature>
<dbReference type="InterPro" id="IPR025258">
    <property type="entry name" value="RH_dom"/>
</dbReference>
<feature type="compositionally biased region" description="Pro residues" evidence="9">
    <location>
        <begin position="347"/>
        <end position="359"/>
    </location>
</feature>
<evidence type="ECO:0000256" key="8">
    <source>
        <dbReference type="ARBA" id="ARBA00023006"/>
    </source>
</evidence>
<evidence type="ECO:0000256" key="7">
    <source>
        <dbReference type="ARBA" id="ARBA00022833"/>
    </source>
</evidence>
<dbReference type="Proteomes" id="UP000318571">
    <property type="component" value="Chromosome 10"/>
</dbReference>
<keyword evidence="2" id="KW-0597">Phosphoprotein</keyword>
<gene>
    <name evidence="11" type="ORF">TCAL_05139</name>
</gene>
<dbReference type="CDD" id="cd17679">
    <property type="entry name" value="RUN_PLEKHM1"/>
    <property type="match status" value="1"/>
</dbReference>
<dbReference type="InterPro" id="IPR037213">
    <property type="entry name" value="Run_dom_sf"/>
</dbReference>
<dbReference type="GO" id="GO:0008270">
    <property type="term" value="F:zinc ion binding"/>
    <property type="evidence" value="ECO:0007669"/>
    <property type="project" value="UniProtKB-KW"/>
</dbReference>
<dbReference type="Pfam" id="PF02759">
    <property type="entry name" value="RUN"/>
    <property type="match status" value="1"/>
</dbReference>
<keyword evidence="4" id="KW-0677">Repeat</keyword>
<evidence type="ECO:0000256" key="9">
    <source>
        <dbReference type="SAM" id="MobiDB-lite"/>
    </source>
</evidence>
<reference evidence="11 12" key="1">
    <citation type="journal article" date="2018" name="Nat. Ecol. Evol.">
        <title>Genomic signatures of mitonuclear coevolution across populations of Tigriopus californicus.</title>
        <authorList>
            <person name="Barreto F.S."/>
            <person name="Watson E.T."/>
            <person name="Lima T.G."/>
            <person name="Willett C.S."/>
            <person name="Edmands S."/>
            <person name="Li W."/>
            <person name="Burton R.S."/>
        </authorList>
    </citation>
    <scope>NUCLEOTIDE SEQUENCE [LARGE SCALE GENOMIC DNA]</scope>
    <source>
        <strain evidence="11 12">San Diego</strain>
    </source>
</reference>
<evidence type="ECO:0000256" key="4">
    <source>
        <dbReference type="ARBA" id="ARBA00022737"/>
    </source>
</evidence>
<dbReference type="Pfam" id="PF13901">
    <property type="entry name" value="RH_dom"/>
    <property type="match status" value="1"/>
</dbReference>
<organism evidence="11 12">
    <name type="scientific">Tigriopus californicus</name>
    <name type="common">Marine copepod</name>
    <dbReference type="NCBI Taxonomy" id="6832"/>
    <lineage>
        <taxon>Eukaryota</taxon>
        <taxon>Metazoa</taxon>
        <taxon>Ecdysozoa</taxon>
        <taxon>Arthropoda</taxon>
        <taxon>Crustacea</taxon>
        <taxon>Multicrustacea</taxon>
        <taxon>Hexanauplia</taxon>
        <taxon>Copepoda</taxon>
        <taxon>Harpacticoida</taxon>
        <taxon>Harpacticidae</taxon>
        <taxon>Tigriopus</taxon>
    </lineage>
</organism>
<protein>
    <recommendedName>
        <fullName evidence="10">RUN domain-containing protein</fullName>
    </recommendedName>
</protein>
<dbReference type="GO" id="GO:0006914">
    <property type="term" value="P:autophagy"/>
    <property type="evidence" value="ECO:0007669"/>
    <property type="project" value="UniProtKB-KW"/>
</dbReference>
<sequence>MAQARPGTPSPLSTASTSPDWSSAEVASLATTGNLATDCLLRAKRTIKRQLIDAIKDLQVDHPVGGRAQRVVIGNKEDASRLCHALEALLLHGLKRQSFFGKLNQVLLGPKMGKKLPETHFWHFILIFSHQSTLATLNGLKLIKTDIGRCRAWVRHALNEGLLQGYLQSMQKDKVTCAKHYENTAFVRDPECFELATRYLLGLECYKFELATNSSLLNNWQTPSLVMAGLWIPDNFQDEAPAPAEDVLALMAEEAVEVEPPAAPITFDIRAMGLNGEHSYFQRGLLNETEAMKMIMAINDPTPPSSSRNSSPLWAGATAEERRQSFHNLFRNPHSASQSLPKSYQIPPTPPEAHPPPAPLADSGDSQDGLAMPDDQDTKSCVSDSIYNTNSAMYRDTDHQVADDSPQTLDENIEYIIEDMRRADLSRSNTSTETCPTPVRRRNNGQIIASSLPMSENETTILLKTVVKHVQRVNVTSPRLSGFIESFNAFGSERYFDTGIIPATDNYETMGFQLKKGVSVGGLTVSSSQYLMSLFDQLTRIRGLGHAKFQCFKCQKAVGPLFGPAEVCHYTSQYYCDDCHFGETSLIPAKVVYNWDFTKFKVCREAKIFLKAMFIEPIIDVKTFNASLLEFAPELDEVYILRKRLHYVHAYLATCREVKVKDKFVNILSPRQYLFDDVDKYSLQDLEQVKSGQMAKLLKQALQLGESHVLKCVLCSQKGFICEVCKTPKPIYPFHLEEISQCQQCFTVFHSDCSEKLDNCPKCERMSARNLNWHVTNCRLNRAVFEPEYLDGEDGLGAPKNAH</sequence>
<dbReference type="PANTHER" id="PTHR12326:SF12">
    <property type="entry name" value="PLECKSTRIN HOMOLOGY AND RUN DOMAIN CONTAINING M1"/>
    <property type="match status" value="1"/>
</dbReference>
<keyword evidence="5" id="KW-0967">Endosome</keyword>
<comment type="subcellular location">
    <subcellularLocation>
        <location evidence="1">Late endosome</location>
    </subcellularLocation>
</comment>
<evidence type="ECO:0000313" key="11">
    <source>
        <dbReference type="EMBL" id="TRY62922.1"/>
    </source>
</evidence>
<evidence type="ECO:0000256" key="3">
    <source>
        <dbReference type="ARBA" id="ARBA00022723"/>
    </source>
</evidence>
<dbReference type="STRING" id="6832.A0A553NBU7"/>
<proteinExistence type="predicted"/>